<keyword evidence="2" id="KW-1185">Reference proteome</keyword>
<proteinExistence type="predicted"/>
<evidence type="ECO:0000313" key="2">
    <source>
        <dbReference type="Proteomes" id="UP000663859"/>
    </source>
</evidence>
<sequence>MCWAPLVPQDGWIDPFQPSLLTENKRFPNPFPLEPLRPARWTSSFCWPAEDPSKVPQLATVGKETDALDHWFPLRNRDRYALPQANPVNINKTTNGLATFFMLSFEGRKLGSSLL</sequence>
<organism evidence="1 2">
    <name type="scientific">Candidatus Methylacidithermus pantelleriae</name>
    <dbReference type="NCBI Taxonomy" id="2744239"/>
    <lineage>
        <taxon>Bacteria</taxon>
        <taxon>Pseudomonadati</taxon>
        <taxon>Verrucomicrobiota</taxon>
        <taxon>Methylacidiphilae</taxon>
        <taxon>Methylacidiphilales</taxon>
        <taxon>Methylacidiphilaceae</taxon>
        <taxon>Candidatus Methylacidithermus</taxon>
    </lineage>
</organism>
<evidence type="ECO:0000313" key="1">
    <source>
        <dbReference type="EMBL" id="CAF0700871.1"/>
    </source>
</evidence>
<dbReference type="AlphaFoldDB" id="A0A8J2BU83"/>
<reference evidence="1" key="1">
    <citation type="submission" date="2021-02" db="EMBL/GenBank/DDBJ databases">
        <authorList>
            <person name="Cremers G."/>
            <person name="Picone N."/>
        </authorList>
    </citation>
    <scope>NUCLEOTIDE SEQUENCE</scope>
    <source>
        <strain evidence="1">PQ17</strain>
    </source>
</reference>
<dbReference type="EMBL" id="CAJNOB010000034">
    <property type="protein sequence ID" value="CAF0700871.1"/>
    <property type="molecule type" value="Genomic_DNA"/>
</dbReference>
<name>A0A8J2BU83_9BACT</name>
<dbReference type="Proteomes" id="UP000663859">
    <property type="component" value="Unassembled WGS sequence"/>
</dbReference>
<comment type="caution">
    <text evidence="1">The sequence shown here is derived from an EMBL/GenBank/DDBJ whole genome shotgun (WGS) entry which is preliminary data.</text>
</comment>
<protein>
    <submittedName>
        <fullName evidence="1">Uncharacterized protein</fullName>
    </submittedName>
</protein>
<accession>A0A8J2BU83</accession>
<gene>
    <name evidence="1" type="ORF">MPNT_40061</name>
</gene>